<evidence type="ECO:0000256" key="5">
    <source>
        <dbReference type="ARBA" id="ARBA00023136"/>
    </source>
</evidence>
<gene>
    <name evidence="7" type="ORF">E0F89_05185</name>
</gene>
<dbReference type="RefSeq" id="WP_131908790.1">
    <property type="nucleotide sequence ID" value="NZ_SMFM01000002.1"/>
</dbReference>
<evidence type="ECO:0000313" key="7">
    <source>
        <dbReference type="EMBL" id="TDD76994.1"/>
    </source>
</evidence>
<dbReference type="InterPro" id="IPR050833">
    <property type="entry name" value="Poly_Biosynth_Transport"/>
</dbReference>
<evidence type="ECO:0000256" key="1">
    <source>
        <dbReference type="ARBA" id="ARBA00004651"/>
    </source>
</evidence>
<feature type="transmembrane region" description="Helical" evidence="6">
    <location>
        <begin position="94"/>
        <end position="116"/>
    </location>
</feature>
<reference evidence="7 8" key="1">
    <citation type="submission" date="2019-03" db="EMBL/GenBank/DDBJ databases">
        <title>Flavobacterium AT-3-2 sp. nov., isolated from arctic soil.</title>
        <authorList>
            <person name="Chaudhary D.K."/>
        </authorList>
    </citation>
    <scope>NUCLEOTIDE SEQUENCE [LARGE SCALE GENOMIC DNA]</scope>
    <source>
        <strain evidence="7 8">AT-3-2</strain>
    </source>
</reference>
<feature type="transmembrane region" description="Helical" evidence="6">
    <location>
        <begin position="306"/>
        <end position="332"/>
    </location>
</feature>
<keyword evidence="2" id="KW-1003">Cell membrane</keyword>
<dbReference type="GO" id="GO:0005886">
    <property type="term" value="C:plasma membrane"/>
    <property type="evidence" value="ECO:0007669"/>
    <property type="project" value="UniProtKB-SubCell"/>
</dbReference>
<feature type="transmembrane region" description="Helical" evidence="6">
    <location>
        <begin position="344"/>
        <end position="368"/>
    </location>
</feature>
<dbReference type="EMBL" id="SMFM01000002">
    <property type="protein sequence ID" value="TDD76994.1"/>
    <property type="molecule type" value="Genomic_DNA"/>
</dbReference>
<keyword evidence="5 6" id="KW-0472">Membrane</keyword>
<protein>
    <recommendedName>
        <fullName evidence="9">Polysaccharide biosynthesis protein</fullName>
    </recommendedName>
</protein>
<evidence type="ECO:0000256" key="2">
    <source>
        <dbReference type="ARBA" id="ARBA00022475"/>
    </source>
</evidence>
<proteinExistence type="predicted"/>
<keyword evidence="4 6" id="KW-1133">Transmembrane helix</keyword>
<dbReference type="InterPro" id="IPR002797">
    <property type="entry name" value="Polysacc_synth"/>
</dbReference>
<evidence type="ECO:0000256" key="3">
    <source>
        <dbReference type="ARBA" id="ARBA00022692"/>
    </source>
</evidence>
<feature type="transmembrane region" description="Helical" evidence="6">
    <location>
        <begin position="401"/>
        <end position="424"/>
    </location>
</feature>
<feature type="transmembrane region" description="Helical" evidence="6">
    <location>
        <begin position="128"/>
        <end position="149"/>
    </location>
</feature>
<evidence type="ECO:0000313" key="8">
    <source>
        <dbReference type="Proteomes" id="UP000295278"/>
    </source>
</evidence>
<name>A0A4R5B0F5_9FLAO</name>
<feature type="transmembrane region" description="Helical" evidence="6">
    <location>
        <begin position="186"/>
        <end position="205"/>
    </location>
</feature>
<feature type="transmembrane region" description="Helical" evidence="6">
    <location>
        <begin position="12"/>
        <end position="39"/>
    </location>
</feature>
<accession>A0A4R5B0F5</accession>
<keyword evidence="8" id="KW-1185">Reference proteome</keyword>
<dbReference type="PANTHER" id="PTHR30250">
    <property type="entry name" value="PST FAMILY PREDICTED COLANIC ACID TRANSPORTER"/>
    <property type="match status" value="1"/>
</dbReference>
<dbReference type="AlphaFoldDB" id="A0A4R5B0F5"/>
<feature type="transmembrane region" description="Helical" evidence="6">
    <location>
        <begin position="51"/>
        <end position="73"/>
    </location>
</feature>
<evidence type="ECO:0000256" key="4">
    <source>
        <dbReference type="ARBA" id="ARBA00022989"/>
    </source>
</evidence>
<keyword evidence="3 6" id="KW-0812">Transmembrane</keyword>
<feature type="transmembrane region" description="Helical" evidence="6">
    <location>
        <begin position="377"/>
        <end position="395"/>
    </location>
</feature>
<dbReference type="Pfam" id="PF01943">
    <property type="entry name" value="Polysacc_synt"/>
    <property type="match status" value="1"/>
</dbReference>
<evidence type="ECO:0008006" key="9">
    <source>
        <dbReference type="Google" id="ProtNLM"/>
    </source>
</evidence>
<comment type="caution">
    <text evidence="7">The sequence shown here is derived from an EMBL/GenBank/DDBJ whole genome shotgun (WGS) entry which is preliminary data.</text>
</comment>
<comment type="subcellular location">
    <subcellularLocation>
        <location evidence="1">Cell membrane</location>
        <topology evidence="1">Multi-pass membrane protein</topology>
    </subcellularLocation>
</comment>
<dbReference type="PANTHER" id="PTHR30250:SF11">
    <property type="entry name" value="O-ANTIGEN TRANSPORTER-RELATED"/>
    <property type="match status" value="1"/>
</dbReference>
<feature type="transmembrane region" description="Helical" evidence="6">
    <location>
        <begin position="161"/>
        <end position="180"/>
    </location>
</feature>
<dbReference type="OrthoDB" id="1224790at2"/>
<evidence type="ECO:0000256" key="6">
    <source>
        <dbReference type="SAM" id="Phobius"/>
    </source>
</evidence>
<organism evidence="7 8">
    <name type="scientific">Flavobacterium caseinilyticum</name>
    <dbReference type="NCBI Taxonomy" id="2541732"/>
    <lineage>
        <taxon>Bacteria</taxon>
        <taxon>Pseudomonadati</taxon>
        <taxon>Bacteroidota</taxon>
        <taxon>Flavobacteriia</taxon>
        <taxon>Flavobacteriales</taxon>
        <taxon>Flavobacteriaceae</taxon>
        <taxon>Flavobacterium</taxon>
    </lineage>
</organism>
<sequence>MIPYLKKIIQHPFFTNSLWAIAGSFISKGINFASIAWIARILGPEMFGEYNVIQTTVGMFGTFSGLGLGLAATKLIAEFRDRDIIKVGRIISTLYLLSFLISFVVAIIFFSIAGLISNNLLNNDKLTLLLQITSVIVIFDAIAGVQNGVLSGFEAFKEITFIGIIVGIFSAPLLVFGTIYYGLTGLTVMLLVSRIINVVANRVYLNKKFKTHEVRVRPQINKDVLKSIFDIGIPSFLSGLSTSPVSWITTSIFVNQPLGYQSLGTYNTANQLRTLVLLLPDSAGKVTMPQLANAFGNEDIKKFKKIVVITFVWNLVLSVLPAVILFFFGGLFQNFFGDKFNLSSSLIAAVLATGILVALTNAVGYIFICSNLIWYDFILRIFWGIALIILILLYGRHNGAIGYAISILGASIVHMIAQGIVLLIKFKYKPNK</sequence>
<dbReference type="Proteomes" id="UP000295278">
    <property type="component" value="Unassembled WGS sequence"/>
</dbReference>